<dbReference type="Proteomes" id="UP001156441">
    <property type="component" value="Unassembled WGS sequence"/>
</dbReference>
<evidence type="ECO:0000313" key="2">
    <source>
        <dbReference type="Proteomes" id="UP001156441"/>
    </source>
</evidence>
<name>A0ABT2J8S5_9PSEU</name>
<dbReference type="EMBL" id="JAFFZE010000012">
    <property type="protein sequence ID" value="MCT2584270.1"/>
    <property type="molecule type" value="Genomic_DNA"/>
</dbReference>
<gene>
    <name evidence="1" type="ORF">JT362_14185</name>
</gene>
<accession>A0ABT2J8S5</accession>
<protein>
    <submittedName>
        <fullName evidence="1">Uncharacterized protein</fullName>
    </submittedName>
</protein>
<organism evidence="1 2">
    <name type="scientific">Actinophytocola gossypii</name>
    <dbReference type="NCBI Taxonomy" id="2812003"/>
    <lineage>
        <taxon>Bacteria</taxon>
        <taxon>Bacillati</taxon>
        <taxon>Actinomycetota</taxon>
        <taxon>Actinomycetes</taxon>
        <taxon>Pseudonocardiales</taxon>
        <taxon>Pseudonocardiaceae</taxon>
    </lineage>
</organism>
<sequence length="93" mass="10029">MTIQDAVPDIRPRAGHDLLKGIDTVLSRLPADTDHDRAAEDLMTALVRCATCGDISRVRTQAEAVRLAAAYLREGRADHAGTVLNLARADLLP</sequence>
<proteinExistence type="predicted"/>
<comment type="caution">
    <text evidence="1">The sequence shown here is derived from an EMBL/GenBank/DDBJ whole genome shotgun (WGS) entry which is preliminary data.</text>
</comment>
<reference evidence="1 2" key="1">
    <citation type="submission" date="2021-02" db="EMBL/GenBank/DDBJ databases">
        <title>Actinophytocola xerophila sp. nov., isolated from soil of cotton cropping field.</title>
        <authorList>
            <person name="Huang R."/>
            <person name="Chen X."/>
            <person name="Ge X."/>
            <person name="Liu W."/>
        </authorList>
    </citation>
    <scope>NUCLEOTIDE SEQUENCE [LARGE SCALE GENOMIC DNA]</scope>
    <source>
        <strain evidence="1 2">S1-96</strain>
    </source>
</reference>
<evidence type="ECO:0000313" key="1">
    <source>
        <dbReference type="EMBL" id="MCT2584270.1"/>
    </source>
</evidence>
<dbReference type="RefSeq" id="WP_260191676.1">
    <property type="nucleotide sequence ID" value="NZ_JAFFZE010000012.1"/>
</dbReference>
<keyword evidence="2" id="KW-1185">Reference proteome</keyword>